<dbReference type="GO" id="GO:0016973">
    <property type="term" value="P:poly(A)+ mRNA export from nucleus"/>
    <property type="evidence" value="ECO:0007669"/>
    <property type="project" value="TreeGrafter"/>
</dbReference>
<comment type="similarity">
    <text evidence="2 4">Belongs to the nucleoporin interacting component (NIC) family.</text>
</comment>
<name>A0A565BXA5_9BRAS</name>
<accession>A0A565BXA5</accession>
<keyword evidence="4" id="KW-0653">Protein transport</keyword>
<dbReference type="AlphaFoldDB" id="A0A565BXA5"/>
<reference evidence="5" key="1">
    <citation type="submission" date="2019-07" db="EMBL/GenBank/DDBJ databases">
        <authorList>
            <person name="Dittberner H."/>
        </authorList>
    </citation>
    <scope>NUCLEOTIDE SEQUENCE [LARGE SCALE GENOMIC DNA]</scope>
</reference>
<gene>
    <name evidence="5" type="ORF">ANE_LOCUS16430</name>
</gene>
<evidence type="ECO:0000256" key="3">
    <source>
        <dbReference type="ARBA" id="ARBA00023242"/>
    </source>
</evidence>
<dbReference type="GO" id="GO:0006606">
    <property type="term" value="P:protein import into nucleus"/>
    <property type="evidence" value="ECO:0007669"/>
    <property type="project" value="TreeGrafter"/>
</dbReference>
<dbReference type="Proteomes" id="UP000489600">
    <property type="component" value="Unassembled WGS sequence"/>
</dbReference>
<dbReference type="PANTHER" id="PTHR11225:SF4">
    <property type="entry name" value="NUCLEAR PORE COMPLEX PROTEIN NUP93"/>
    <property type="match status" value="1"/>
</dbReference>
<dbReference type="OrthoDB" id="1918363at2759"/>
<dbReference type="Pfam" id="PF04097">
    <property type="entry name" value="Nic96"/>
    <property type="match status" value="1"/>
</dbReference>
<keyword evidence="4" id="KW-0906">Nuclear pore complex</keyword>
<keyword evidence="3 4" id="KW-0539">Nucleus</keyword>
<evidence type="ECO:0000256" key="1">
    <source>
        <dbReference type="ARBA" id="ARBA00004259"/>
    </source>
</evidence>
<dbReference type="EMBL" id="CABITT030000005">
    <property type="protein sequence ID" value="VVB05986.1"/>
    <property type="molecule type" value="Genomic_DNA"/>
</dbReference>
<keyword evidence="4" id="KW-0509">mRNA transport</keyword>
<evidence type="ECO:0000313" key="6">
    <source>
        <dbReference type="Proteomes" id="UP000489600"/>
    </source>
</evidence>
<evidence type="ECO:0000256" key="4">
    <source>
        <dbReference type="RuleBase" id="RU364035"/>
    </source>
</evidence>
<evidence type="ECO:0000256" key="2">
    <source>
        <dbReference type="ARBA" id="ARBA00010186"/>
    </source>
</evidence>
<dbReference type="GO" id="GO:0017056">
    <property type="term" value="F:structural constituent of nuclear pore"/>
    <property type="evidence" value="ECO:0007669"/>
    <property type="project" value="InterPro"/>
</dbReference>
<protein>
    <recommendedName>
        <fullName evidence="4">Nuclear pore protein</fullName>
    </recommendedName>
</protein>
<comment type="caution">
    <text evidence="5">The sequence shown here is derived from an EMBL/GenBank/DDBJ whole genome shotgun (WGS) entry which is preliminary data.</text>
</comment>
<keyword evidence="4" id="KW-0813">Transport</keyword>
<dbReference type="PANTHER" id="PTHR11225">
    <property type="entry name" value="NUCLEAR PORE COMPLEX PROTEIN NUP93 NUCLEOPORIN NUP93 DEAD EYE PROTEIN"/>
    <property type="match status" value="1"/>
</dbReference>
<proteinExistence type="inferred from homology"/>
<sequence length="860" mass="96495">MANDQEMSGWTDLLHSSTKLLEQAAPSAQFPPLQRNLDQLEALSRKLKAKTLRNEAPSQSLAATRLLAREGIDAEQLSRDLKSFELKTTFEDVFPAETTSVEEYLQQVHEMAMVSAIQEAQKDNVRSFNDYMLKVLEEDCRKEKRDFLQSRSRISMSPKTKMIDRTRDTHVGQLVPVALSPQVSSKPGTELVSLPTHEKKASVYAEVVKNLNSSRERGLQFRPAISFKSAYESLGIDMARGKSAGMQKIWQLIQAMTGEDSAVQQGVSKRSKRMSLVIGARRHLECGHEKYIMDTIQSHPTQAALGGSVGNLQRIRAFLRIRLRDNGVLDFDSGDARRQPPVDTTWQQIYFCLRTGYYDEAREIAQSYRSSQQFAPLLTEWITEGGTVATETAAIASEECEKLFRMGGLGRTTYDKKKLLLYTIISGSRRQIDRILREFSTLFYTIEDFLWFKLSCICDVAGGSSSVVFNDGLVPYSLDDLQAYLNNFEPSYYTKNGKDPLVYPYVLLLSIQLLSAIMHMSKEAGDEGYNIDAVHIAISLVDHSVLSEGSGTGHKLSLMDANAEASSMIRQYGSMYLHHGDLQTTLEYYAQAAIAVGGGQLAWSGRSNVDQQRQRNLMLKQLLTEILLREGGIYFLLGASGSGEEGELGRFLPDSKLRQQFLIEAAHQCQEAGLYEKSIEIQKRVGAFSAALETINKCLSEAICSLIRGRSDGESRTSGLVLSANDILNTYKYYAEVGVQERERVMEQETILRELEAILSIHKLARLGNHLDALREVAKLPFLHLDPRLPDTTPNEYQRASSYFQTCVPDLLKVVMTCLDNVPDTDGSILAMRSKIAGFLARNTDRNWPRDLYEKVARSF</sequence>
<evidence type="ECO:0000313" key="5">
    <source>
        <dbReference type="EMBL" id="VVB05986.1"/>
    </source>
</evidence>
<keyword evidence="4" id="KW-0811">Translocation</keyword>
<dbReference type="GO" id="GO:0005643">
    <property type="term" value="C:nuclear pore"/>
    <property type="evidence" value="ECO:0007669"/>
    <property type="project" value="UniProtKB-SubCell"/>
</dbReference>
<organism evidence="5 6">
    <name type="scientific">Arabis nemorensis</name>
    <dbReference type="NCBI Taxonomy" id="586526"/>
    <lineage>
        <taxon>Eukaryota</taxon>
        <taxon>Viridiplantae</taxon>
        <taxon>Streptophyta</taxon>
        <taxon>Embryophyta</taxon>
        <taxon>Tracheophyta</taxon>
        <taxon>Spermatophyta</taxon>
        <taxon>Magnoliopsida</taxon>
        <taxon>eudicotyledons</taxon>
        <taxon>Gunneridae</taxon>
        <taxon>Pentapetalae</taxon>
        <taxon>rosids</taxon>
        <taxon>malvids</taxon>
        <taxon>Brassicales</taxon>
        <taxon>Brassicaceae</taxon>
        <taxon>Arabideae</taxon>
        <taxon>Arabis</taxon>
    </lineage>
</organism>
<keyword evidence="4" id="KW-0472">Membrane</keyword>
<dbReference type="InterPro" id="IPR007231">
    <property type="entry name" value="Nucleoporin_int_Nup93/Nic96"/>
</dbReference>
<keyword evidence="6" id="KW-1185">Reference proteome</keyword>
<comment type="subcellular location">
    <subcellularLocation>
        <location evidence="1">Nucleus envelope</location>
    </subcellularLocation>
    <subcellularLocation>
        <location evidence="4">Nucleus</location>
        <location evidence="4">Nuclear pore complex</location>
    </subcellularLocation>
</comment>